<feature type="signal peptide" evidence="3">
    <location>
        <begin position="1"/>
        <end position="18"/>
    </location>
</feature>
<dbReference type="Gene3D" id="1.20.120.10">
    <property type="entry name" value="Cytochrome c/b562"/>
    <property type="match status" value="1"/>
</dbReference>
<organism evidence="4 5">
    <name type="scientific">Suttonella indologenes</name>
    <dbReference type="NCBI Taxonomy" id="13276"/>
    <lineage>
        <taxon>Bacteria</taxon>
        <taxon>Pseudomonadati</taxon>
        <taxon>Pseudomonadota</taxon>
        <taxon>Gammaproteobacteria</taxon>
        <taxon>Cardiobacteriales</taxon>
        <taxon>Cardiobacteriaceae</taxon>
        <taxon>Suttonella</taxon>
    </lineage>
</organism>
<evidence type="ECO:0000313" key="5">
    <source>
        <dbReference type="Proteomes" id="UP000254575"/>
    </source>
</evidence>
<dbReference type="EMBL" id="UHIA01000004">
    <property type="protein sequence ID" value="SUO97017.1"/>
    <property type="molecule type" value="Genomic_DNA"/>
</dbReference>
<proteinExistence type="inferred from homology"/>
<dbReference type="RefSeq" id="WP_115218528.1">
    <property type="nucleotide sequence ID" value="NZ_UHIA01000004.1"/>
</dbReference>
<evidence type="ECO:0000256" key="2">
    <source>
        <dbReference type="ARBA" id="ARBA00022729"/>
    </source>
</evidence>
<dbReference type="GO" id="GO:0020037">
    <property type="term" value="F:heme binding"/>
    <property type="evidence" value="ECO:0007669"/>
    <property type="project" value="InterPro"/>
</dbReference>
<keyword evidence="5" id="KW-1185">Reference proteome</keyword>
<reference evidence="4 5" key="1">
    <citation type="submission" date="2018-06" db="EMBL/GenBank/DDBJ databases">
        <authorList>
            <consortium name="Pathogen Informatics"/>
            <person name="Doyle S."/>
        </authorList>
    </citation>
    <scope>NUCLEOTIDE SEQUENCE [LARGE SCALE GENOMIC DNA]</scope>
    <source>
        <strain evidence="4 5">NCTC10717</strain>
    </source>
</reference>
<evidence type="ECO:0000256" key="3">
    <source>
        <dbReference type="SAM" id="SignalP"/>
    </source>
</evidence>
<dbReference type="GO" id="GO:0042597">
    <property type="term" value="C:periplasmic space"/>
    <property type="evidence" value="ECO:0007669"/>
    <property type="project" value="InterPro"/>
</dbReference>
<dbReference type="AlphaFoldDB" id="A0A380MZV3"/>
<evidence type="ECO:0000313" key="4">
    <source>
        <dbReference type="EMBL" id="SUO97017.1"/>
    </source>
</evidence>
<accession>A0A380MZV3</accession>
<dbReference type="Proteomes" id="UP000254575">
    <property type="component" value="Unassembled WGS sequence"/>
</dbReference>
<gene>
    <name evidence="4" type="ORF">NCTC10717_01303</name>
</gene>
<dbReference type="GO" id="GO:0022900">
    <property type="term" value="P:electron transport chain"/>
    <property type="evidence" value="ECO:0007669"/>
    <property type="project" value="InterPro"/>
</dbReference>
<dbReference type="InterPro" id="IPR010980">
    <property type="entry name" value="Cyt_c/b562"/>
</dbReference>
<dbReference type="GO" id="GO:0005506">
    <property type="term" value="F:iron ion binding"/>
    <property type="evidence" value="ECO:0007669"/>
    <property type="project" value="InterPro"/>
</dbReference>
<evidence type="ECO:0000256" key="1">
    <source>
        <dbReference type="ARBA" id="ARBA00005523"/>
    </source>
</evidence>
<dbReference type="SUPFAM" id="SSF47175">
    <property type="entry name" value="Cytochromes"/>
    <property type="match status" value="1"/>
</dbReference>
<sequence>MKKLFLVSAILFSATSMAQTSNAEDRAQARPDSTVKADVVTETQITQALVLDGNVITESTQTIVQPSVEALNIEAPATSLPAAAIIDDSKDLEATMKLMGRNFKAINGADNIAAMAEPAAQLSQWASQAEALSIDANAQDQEKFLQGIQQIRKLIADLEIAIENKDEVTVRTIINELGDVRKEYHKYFDMN</sequence>
<keyword evidence="2 3" id="KW-0732">Signal</keyword>
<comment type="similarity">
    <text evidence="1">Belongs to the cytochrome b562 family.</text>
</comment>
<feature type="chain" id="PRO_5017004093" evidence="3">
    <location>
        <begin position="19"/>
        <end position="191"/>
    </location>
</feature>
<dbReference type="GO" id="GO:0009055">
    <property type="term" value="F:electron transfer activity"/>
    <property type="evidence" value="ECO:0007669"/>
    <property type="project" value="InterPro"/>
</dbReference>
<dbReference type="Pfam" id="PF07361">
    <property type="entry name" value="Cytochrom_B562"/>
    <property type="match status" value="1"/>
</dbReference>
<dbReference type="InterPro" id="IPR009155">
    <property type="entry name" value="Cyt_b562"/>
</dbReference>
<name>A0A380MZV3_9GAMM</name>
<protein>
    <submittedName>
        <fullName evidence="4">Soluble cytochrome b562</fullName>
    </submittedName>
</protein>